<dbReference type="PANTHER" id="PTHR12898:SF1">
    <property type="entry name" value="MEDIATOR OF RNA POLYMERASE II TRANSCRIPTION SUBUNIT 24"/>
    <property type="match status" value="1"/>
</dbReference>
<comment type="similarity">
    <text evidence="2">Belongs to the Mediator complex subunit 24 family.</text>
</comment>
<evidence type="ECO:0000256" key="6">
    <source>
        <dbReference type="ARBA" id="ARBA00023242"/>
    </source>
</evidence>
<keyword evidence="4" id="KW-0010">Activator</keyword>
<dbReference type="GeneID" id="14870607"/>
<feature type="transmembrane region" description="Helical" evidence="8">
    <location>
        <begin position="55"/>
        <end position="75"/>
    </location>
</feature>
<dbReference type="KEGG" id="dfa:DFA_04090"/>
<evidence type="ECO:0000256" key="5">
    <source>
        <dbReference type="ARBA" id="ARBA00023163"/>
    </source>
</evidence>
<keyword evidence="5" id="KW-0804">Transcription</keyword>
<keyword evidence="8" id="KW-1133">Transmembrane helix</keyword>
<protein>
    <submittedName>
        <fullName evidence="9">Uncharacterized protein</fullName>
    </submittedName>
</protein>
<dbReference type="GO" id="GO:0016592">
    <property type="term" value="C:mediator complex"/>
    <property type="evidence" value="ECO:0007669"/>
    <property type="project" value="InterPro"/>
</dbReference>
<feature type="compositionally biased region" description="Low complexity" evidence="7">
    <location>
        <begin position="221"/>
        <end position="236"/>
    </location>
</feature>
<evidence type="ECO:0000256" key="7">
    <source>
        <dbReference type="SAM" id="MobiDB-lite"/>
    </source>
</evidence>
<keyword evidence="10" id="KW-1185">Reference proteome</keyword>
<keyword evidence="8" id="KW-0812">Transmembrane</keyword>
<dbReference type="PANTHER" id="PTHR12898">
    <property type="entry name" value="MEDIATOR OF RNA POLYMERASE II TRANSCRIPTION SUBUNIT 24"/>
    <property type="match status" value="1"/>
</dbReference>
<organism evidence="9 10">
    <name type="scientific">Cavenderia fasciculata</name>
    <name type="common">Slime mold</name>
    <name type="synonym">Dictyostelium fasciculatum</name>
    <dbReference type="NCBI Taxonomy" id="261658"/>
    <lineage>
        <taxon>Eukaryota</taxon>
        <taxon>Amoebozoa</taxon>
        <taxon>Evosea</taxon>
        <taxon>Eumycetozoa</taxon>
        <taxon>Dictyostelia</taxon>
        <taxon>Acytosteliales</taxon>
        <taxon>Cavenderiaceae</taxon>
        <taxon>Cavenderia</taxon>
    </lineage>
</organism>
<keyword evidence="8" id="KW-0472">Membrane</keyword>
<evidence type="ECO:0000256" key="1">
    <source>
        <dbReference type="ARBA" id="ARBA00004123"/>
    </source>
</evidence>
<name>F4Q195_CACFS</name>
<gene>
    <name evidence="9" type="ORF">DFA_04090</name>
</gene>
<reference evidence="10" key="1">
    <citation type="journal article" date="2011" name="Genome Res.">
        <title>Phylogeny-wide analysis of social amoeba genomes highlights ancient origins for complex intercellular communication.</title>
        <authorList>
            <person name="Heidel A.J."/>
            <person name="Lawal H.M."/>
            <person name="Felder M."/>
            <person name="Schilde C."/>
            <person name="Helps N.R."/>
            <person name="Tunggal B."/>
            <person name="Rivero F."/>
            <person name="John U."/>
            <person name="Schleicher M."/>
            <person name="Eichinger L."/>
            <person name="Platzer M."/>
            <person name="Noegel A.A."/>
            <person name="Schaap P."/>
            <person name="Gloeckner G."/>
        </authorList>
    </citation>
    <scope>NUCLEOTIDE SEQUENCE [LARGE SCALE GENOMIC DNA]</scope>
    <source>
        <strain evidence="10">SH3</strain>
    </source>
</reference>
<evidence type="ECO:0000256" key="4">
    <source>
        <dbReference type="ARBA" id="ARBA00023159"/>
    </source>
</evidence>
<dbReference type="AlphaFoldDB" id="F4Q195"/>
<evidence type="ECO:0000313" key="9">
    <source>
        <dbReference type="EMBL" id="EGG18596.1"/>
    </source>
</evidence>
<evidence type="ECO:0000256" key="2">
    <source>
        <dbReference type="ARBA" id="ARBA00007864"/>
    </source>
</evidence>
<feature type="region of interest" description="Disordered" evidence="7">
    <location>
        <begin position="221"/>
        <end position="242"/>
    </location>
</feature>
<dbReference type="InterPro" id="IPR021429">
    <property type="entry name" value="Mediator_Med24"/>
</dbReference>
<keyword evidence="6" id="KW-0539">Nucleus</keyword>
<evidence type="ECO:0000256" key="3">
    <source>
        <dbReference type="ARBA" id="ARBA00023015"/>
    </source>
</evidence>
<dbReference type="RefSeq" id="XP_004366500.1">
    <property type="nucleotide sequence ID" value="XM_004366443.1"/>
</dbReference>
<dbReference type="Proteomes" id="UP000007797">
    <property type="component" value="Unassembled WGS sequence"/>
</dbReference>
<comment type="subcellular location">
    <subcellularLocation>
        <location evidence="1">Nucleus</location>
    </subcellularLocation>
</comment>
<keyword evidence="3" id="KW-0805">Transcription regulation</keyword>
<dbReference type="GO" id="GO:0060261">
    <property type="term" value="P:positive regulation of transcription initiation by RNA polymerase II"/>
    <property type="evidence" value="ECO:0007669"/>
    <property type="project" value="TreeGrafter"/>
</dbReference>
<proteinExistence type="inferred from homology"/>
<dbReference type="OrthoDB" id="21216at2759"/>
<dbReference type="GO" id="GO:0003712">
    <property type="term" value="F:transcription coregulator activity"/>
    <property type="evidence" value="ECO:0007669"/>
    <property type="project" value="TreeGrafter"/>
</dbReference>
<dbReference type="EMBL" id="GL883018">
    <property type="protein sequence ID" value="EGG18596.1"/>
    <property type="molecule type" value="Genomic_DNA"/>
</dbReference>
<accession>F4Q195</accession>
<evidence type="ECO:0000313" key="10">
    <source>
        <dbReference type="Proteomes" id="UP000007797"/>
    </source>
</evidence>
<sequence length="589" mass="66717">MDPYNNRKALVHFISILSDPAVVDCLDVHGYILTLLVILIKQCDSLGRTSNDPSIHSYFAIPFNLLYYILILFNFKNNQYNLDLLKSKLKLVQDISFDNPFIKWIYDTFRDTEVGFDSSYQESLQYFISSLLENNVDNIQTKILNDHSPWQIVHKLPQVLFLLYSCSEKNLTSSYAISDMMSTFIRIVPYSSIVIFTSLAKTPMAIDTELIQTVLSNFNTNNNNNSNNNNGNNNSNETGGGMSELEMPITLFNSKSRDSSFQLNHHIPETLNLILYPVLFKCIFTNPSDSNQHQSCLFKNQQQQQQMGTDIIMQLFRCPNTITMLRLLFQSILQPCSDPNNNAPPPIKLTDIPTDLLRVFIERTDVHHFVDALATVVLSSIVNTVDISENKFESITSSFLHLNDTVKTIELGGYILGTIVGIESISILFNSIIPINSKTLLTSSLKGQLISYFCFNTLINANASFYISQNDRYITSVLAKFFNVINSCAKKLVVCEEKSLQSYITSLLSLFIHLNKSLKYNLISSSGGNQLYQQTTTTTTKTSKKQLNYNKNNKNHDSIFSIIPSNQFDELLISINSISNYFLAGSIYT</sequence>
<evidence type="ECO:0000256" key="8">
    <source>
        <dbReference type="SAM" id="Phobius"/>
    </source>
</evidence>